<dbReference type="EMBL" id="BARS01045068">
    <property type="protein sequence ID" value="GAG29204.1"/>
    <property type="molecule type" value="Genomic_DNA"/>
</dbReference>
<comment type="caution">
    <text evidence="2">The sequence shown here is derived from an EMBL/GenBank/DDBJ whole genome shotgun (WGS) entry which is preliminary data.</text>
</comment>
<organism evidence="2">
    <name type="scientific">marine sediment metagenome</name>
    <dbReference type="NCBI Taxonomy" id="412755"/>
    <lineage>
        <taxon>unclassified sequences</taxon>
        <taxon>metagenomes</taxon>
        <taxon>ecological metagenomes</taxon>
    </lineage>
</organism>
<sequence length="97" mass="10231">MSMNRLPLGVFRMGVCAGLLAGCEGVPSETVWIPTPGEGIVQDEVIVTLAPGADAEDVQALYSDLGVTVRQHLTRLSADLLGLDPAGRDDVRNALEE</sequence>
<dbReference type="Pfam" id="PF22148">
    <property type="entry name" value="Fervidolysin_NPro-like"/>
    <property type="match status" value="1"/>
</dbReference>
<protein>
    <recommendedName>
        <fullName evidence="1">Fervidolysin-like N-terminal prodomain domain-containing protein</fullName>
    </recommendedName>
</protein>
<evidence type="ECO:0000259" key="1">
    <source>
        <dbReference type="Pfam" id="PF22148"/>
    </source>
</evidence>
<gene>
    <name evidence="2" type="ORF">S01H1_68000</name>
</gene>
<dbReference type="InterPro" id="IPR054399">
    <property type="entry name" value="Fervidolysin-like_N_prodom"/>
</dbReference>
<feature type="non-terminal residue" evidence="2">
    <location>
        <position position="97"/>
    </location>
</feature>
<dbReference type="PROSITE" id="PS51257">
    <property type="entry name" value="PROKAR_LIPOPROTEIN"/>
    <property type="match status" value="1"/>
</dbReference>
<feature type="domain" description="Fervidolysin-like N-terminal prodomain" evidence="1">
    <location>
        <begin position="41"/>
        <end position="87"/>
    </location>
</feature>
<name>X0WDZ4_9ZZZZ</name>
<evidence type="ECO:0000313" key="2">
    <source>
        <dbReference type="EMBL" id="GAG29204.1"/>
    </source>
</evidence>
<reference evidence="2" key="1">
    <citation type="journal article" date="2014" name="Front. Microbiol.">
        <title>High frequency of phylogenetically diverse reductive dehalogenase-homologous genes in deep subseafloor sedimentary metagenomes.</title>
        <authorList>
            <person name="Kawai M."/>
            <person name="Futagami T."/>
            <person name="Toyoda A."/>
            <person name="Takaki Y."/>
            <person name="Nishi S."/>
            <person name="Hori S."/>
            <person name="Arai W."/>
            <person name="Tsubouchi T."/>
            <person name="Morono Y."/>
            <person name="Uchiyama I."/>
            <person name="Ito T."/>
            <person name="Fujiyama A."/>
            <person name="Inagaki F."/>
            <person name="Takami H."/>
        </authorList>
    </citation>
    <scope>NUCLEOTIDE SEQUENCE</scope>
    <source>
        <strain evidence="2">Expedition CK06-06</strain>
    </source>
</reference>
<dbReference type="AlphaFoldDB" id="X0WDZ4"/>
<accession>X0WDZ4</accession>
<proteinExistence type="predicted"/>